<protein>
    <recommendedName>
        <fullName evidence="4">DUF421 domain-containing protein</fullName>
    </recommendedName>
</protein>
<dbReference type="EMBL" id="JAGGJV010000004">
    <property type="protein sequence ID" value="MBP1858846.1"/>
    <property type="molecule type" value="Genomic_DNA"/>
</dbReference>
<comment type="caution">
    <text evidence="2">The sequence shown here is derived from an EMBL/GenBank/DDBJ whole genome shotgun (WGS) entry which is preliminary data.</text>
</comment>
<evidence type="ECO:0000256" key="1">
    <source>
        <dbReference type="SAM" id="Phobius"/>
    </source>
</evidence>
<evidence type="ECO:0008006" key="4">
    <source>
        <dbReference type="Google" id="ProtNLM"/>
    </source>
</evidence>
<keyword evidence="1" id="KW-1133">Transmembrane helix</keyword>
<organism evidence="2 3">
    <name type="scientific">Rhizobium herbae</name>
    <dbReference type="NCBI Taxonomy" id="508661"/>
    <lineage>
        <taxon>Bacteria</taxon>
        <taxon>Pseudomonadati</taxon>
        <taxon>Pseudomonadota</taxon>
        <taxon>Alphaproteobacteria</taxon>
        <taxon>Hyphomicrobiales</taxon>
        <taxon>Rhizobiaceae</taxon>
        <taxon>Rhizobium/Agrobacterium group</taxon>
        <taxon>Rhizobium</taxon>
    </lineage>
</organism>
<gene>
    <name evidence="2" type="ORF">J2Z75_002358</name>
</gene>
<feature type="transmembrane region" description="Helical" evidence="1">
    <location>
        <begin position="72"/>
        <end position="92"/>
    </location>
</feature>
<keyword evidence="1" id="KW-0812">Transmembrane</keyword>
<name>A0ABS4ELZ3_9HYPH</name>
<evidence type="ECO:0000313" key="3">
    <source>
        <dbReference type="Proteomes" id="UP000823786"/>
    </source>
</evidence>
<dbReference type="Proteomes" id="UP000823786">
    <property type="component" value="Unassembled WGS sequence"/>
</dbReference>
<keyword evidence="3" id="KW-1185">Reference proteome</keyword>
<feature type="transmembrane region" description="Helical" evidence="1">
    <location>
        <begin position="38"/>
        <end position="60"/>
    </location>
</feature>
<evidence type="ECO:0000313" key="2">
    <source>
        <dbReference type="EMBL" id="MBP1858846.1"/>
    </source>
</evidence>
<accession>A0ABS4ELZ3</accession>
<dbReference type="RefSeq" id="WP_209852299.1">
    <property type="nucleotide sequence ID" value="NZ_JAGGJV010000004.1"/>
</dbReference>
<proteinExistence type="predicted"/>
<keyword evidence="1" id="KW-0472">Membrane</keyword>
<reference evidence="2 3" key="1">
    <citation type="submission" date="2021-03" db="EMBL/GenBank/DDBJ databases">
        <title>Genomic Encyclopedia of Type Strains, Phase IV (KMG-IV): sequencing the most valuable type-strain genomes for metagenomic binning, comparative biology and taxonomic classification.</title>
        <authorList>
            <person name="Goeker M."/>
        </authorList>
    </citation>
    <scope>NUCLEOTIDE SEQUENCE [LARGE SCALE GENOMIC DNA]</scope>
    <source>
        <strain evidence="2 3">DSM 26427</strain>
    </source>
</reference>
<sequence length="219" mass="24519">METLLKIPYELQIVLVAGYLAYKIISIGKGRNHRTEDFLLQVLSFGVAARSATAATLWLLPKRMPLAVDEAVSVALVAILTCTIAVAFGMLWRSLGERAARVMMNASGVYRDDHESSVWQSIMNQSAKWTVVQIHLENGLVLEANFGQMKPFPKVPVIMNEDGMAVYVTGRYREDNSFEQYEITGNDGDITLTYLPKSSIKRVDVSWRLPDRHVITAKV</sequence>